<protein>
    <submittedName>
        <fullName evidence="6">MCM_lid domain-containing protein</fullName>
    </submittedName>
</protein>
<dbReference type="InterPro" id="IPR036388">
    <property type="entry name" value="WH-like_DNA-bd_sf"/>
</dbReference>
<evidence type="ECO:0000313" key="4">
    <source>
        <dbReference type="EMBL" id="VDP36037.1"/>
    </source>
</evidence>
<dbReference type="OrthoDB" id="10251574at2759"/>
<dbReference type="EMBL" id="UZAM01014852">
    <property type="protein sequence ID" value="VDP36037.1"/>
    <property type="molecule type" value="Genomic_DNA"/>
</dbReference>
<dbReference type="GO" id="GO:0003697">
    <property type="term" value="F:single-stranded DNA binding"/>
    <property type="evidence" value="ECO:0007669"/>
    <property type="project" value="TreeGrafter"/>
</dbReference>
<dbReference type="Proteomes" id="UP000270296">
    <property type="component" value="Unassembled WGS sequence"/>
</dbReference>
<evidence type="ECO:0000256" key="2">
    <source>
        <dbReference type="ARBA" id="ARBA00022705"/>
    </source>
</evidence>
<reference evidence="4 5" key="2">
    <citation type="submission" date="2018-11" db="EMBL/GenBank/DDBJ databases">
        <authorList>
            <consortium name="Pathogen Informatics"/>
        </authorList>
    </citation>
    <scope>NUCLEOTIDE SEQUENCE [LARGE SCALE GENOMIC DNA]</scope>
</reference>
<dbReference type="InterPro" id="IPR031327">
    <property type="entry name" value="MCM"/>
</dbReference>
<dbReference type="InterPro" id="IPR027417">
    <property type="entry name" value="P-loop_NTPase"/>
</dbReference>
<dbReference type="GO" id="GO:0005634">
    <property type="term" value="C:nucleus"/>
    <property type="evidence" value="ECO:0007669"/>
    <property type="project" value="TreeGrafter"/>
</dbReference>
<organism evidence="6">
    <name type="scientific">Soboliphyme baturini</name>
    <dbReference type="NCBI Taxonomy" id="241478"/>
    <lineage>
        <taxon>Eukaryota</taxon>
        <taxon>Metazoa</taxon>
        <taxon>Ecdysozoa</taxon>
        <taxon>Nematoda</taxon>
        <taxon>Enoplea</taxon>
        <taxon>Dorylaimia</taxon>
        <taxon>Dioctophymatida</taxon>
        <taxon>Dioctophymatoidea</taxon>
        <taxon>Soboliphymatidae</taxon>
        <taxon>Soboliphyme</taxon>
    </lineage>
</organism>
<dbReference type="GO" id="GO:0005524">
    <property type="term" value="F:ATP binding"/>
    <property type="evidence" value="ECO:0007669"/>
    <property type="project" value="InterPro"/>
</dbReference>
<evidence type="ECO:0000259" key="3">
    <source>
        <dbReference type="Pfam" id="PF17855"/>
    </source>
</evidence>
<reference evidence="6" key="1">
    <citation type="submission" date="2016-06" db="UniProtKB">
        <authorList>
            <consortium name="WormBaseParasite"/>
        </authorList>
    </citation>
    <scope>IDENTIFICATION</scope>
</reference>
<keyword evidence="2" id="KW-0235">DNA replication</keyword>
<dbReference type="GO" id="GO:0042555">
    <property type="term" value="C:MCM complex"/>
    <property type="evidence" value="ECO:0007669"/>
    <property type="project" value="TreeGrafter"/>
</dbReference>
<accession>A0A183J519</accession>
<evidence type="ECO:0000313" key="5">
    <source>
        <dbReference type="Proteomes" id="UP000270296"/>
    </source>
</evidence>
<dbReference type="SUPFAM" id="SSF52540">
    <property type="entry name" value="P-loop containing nucleoside triphosphate hydrolases"/>
    <property type="match status" value="1"/>
</dbReference>
<comment type="similarity">
    <text evidence="1">Belongs to the MCM family.</text>
</comment>
<sequence>MLDPQDEYYDRRLATHVVSLYYITREDEEAESLDMSLLRDYISYAKTTCNPVISDQAAQLLVEKYTGSGVGQVSAYPRQLESLIRLSEALAKIKLSNAVSEQDVEEASRLHREALKQSAIDPLTGKVDINILAVGMSSSARKHVSELCEALKKYFASKQQFGAWVSTKKLLMEIRENSDRMVSREIFEEAVNELCKNDVLVRGRESRLRLSKPIILAHESAE</sequence>
<dbReference type="PANTHER" id="PTHR11630">
    <property type="entry name" value="DNA REPLICATION LICENSING FACTOR MCM FAMILY MEMBER"/>
    <property type="match status" value="1"/>
</dbReference>
<keyword evidence="5" id="KW-1185">Reference proteome</keyword>
<dbReference type="AlphaFoldDB" id="A0A183J519"/>
<dbReference type="GO" id="GO:1902975">
    <property type="term" value="P:mitotic DNA replication initiation"/>
    <property type="evidence" value="ECO:0007669"/>
    <property type="project" value="TreeGrafter"/>
</dbReference>
<dbReference type="GO" id="GO:0000727">
    <property type="term" value="P:double-strand break repair via break-induced replication"/>
    <property type="evidence" value="ECO:0007669"/>
    <property type="project" value="TreeGrafter"/>
</dbReference>
<dbReference type="PANTHER" id="PTHR11630:SF66">
    <property type="entry name" value="DNA REPLICATION LICENSING FACTOR MCM4"/>
    <property type="match status" value="1"/>
</dbReference>
<dbReference type="Gene3D" id="3.40.50.300">
    <property type="entry name" value="P-loop containing nucleotide triphosphate hydrolases"/>
    <property type="match status" value="1"/>
</dbReference>
<dbReference type="GO" id="GO:0006271">
    <property type="term" value="P:DNA strand elongation involved in DNA replication"/>
    <property type="evidence" value="ECO:0007669"/>
    <property type="project" value="TreeGrafter"/>
</dbReference>
<dbReference type="InterPro" id="IPR041562">
    <property type="entry name" value="MCM_lid"/>
</dbReference>
<gene>
    <name evidence="4" type="ORF">SBAD_LOCUS10967</name>
</gene>
<name>A0A183J519_9BILA</name>
<dbReference type="WBParaSite" id="SBAD_0001134301-mRNA-1">
    <property type="protein sequence ID" value="SBAD_0001134301-mRNA-1"/>
    <property type="gene ID" value="SBAD_0001134301"/>
</dbReference>
<proteinExistence type="inferred from homology"/>
<dbReference type="Pfam" id="PF17855">
    <property type="entry name" value="MCM_lid"/>
    <property type="match status" value="1"/>
</dbReference>
<feature type="domain" description="MCM AAA-lid" evidence="3">
    <location>
        <begin position="37"/>
        <end position="114"/>
    </location>
</feature>
<evidence type="ECO:0000256" key="1">
    <source>
        <dbReference type="ARBA" id="ARBA00008010"/>
    </source>
</evidence>
<evidence type="ECO:0000313" key="6">
    <source>
        <dbReference type="WBParaSite" id="SBAD_0001134301-mRNA-1"/>
    </source>
</evidence>
<dbReference type="Gene3D" id="1.10.10.10">
    <property type="entry name" value="Winged helix-like DNA-binding domain superfamily/Winged helix DNA-binding domain"/>
    <property type="match status" value="1"/>
</dbReference>
<dbReference type="GO" id="GO:0017116">
    <property type="term" value="F:single-stranded DNA helicase activity"/>
    <property type="evidence" value="ECO:0007669"/>
    <property type="project" value="TreeGrafter"/>
</dbReference>